<organism evidence="1 2">
    <name type="scientific">Mycena pura</name>
    <dbReference type="NCBI Taxonomy" id="153505"/>
    <lineage>
        <taxon>Eukaryota</taxon>
        <taxon>Fungi</taxon>
        <taxon>Dikarya</taxon>
        <taxon>Basidiomycota</taxon>
        <taxon>Agaricomycotina</taxon>
        <taxon>Agaricomycetes</taxon>
        <taxon>Agaricomycetidae</taxon>
        <taxon>Agaricales</taxon>
        <taxon>Marasmiineae</taxon>
        <taxon>Mycenaceae</taxon>
        <taxon>Mycena</taxon>
    </lineage>
</organism>
<keyword evidence="2" id="KW-1185">Reference proteome</keyword>
<accession>A0AAD6YMI0</accession>
<name>A0AAD6YMI0_9AGAR</name>
<evidence type="ECO:0008006" key="3">
    <source>
        <dbReference type="Google" id="ProtNLM"/>
    </source>
</evidence>
<evidence type="ECO:0000313" key="1">
    <source>
        <dbReference type="EMBL" id="KAJ7223587.1"/>
    </source>
</evidence>
<dbReference type="AlphaFoldDB" id="A0AAD6YMI0"/>
<gene>
    <name evidence="1" type="ORF">GGX14DRAFT_351973</name>
</gene>
<protein>
    <recommendedName>
        <fullName evidence="3">F-box domain-containing protein</fullName>
    </recommendedName>
</protein>
<proteinExistence type="predicted"/>
<reference evidence="1" key="1">
    <citation type="submission" date="2023-03" db="EMBL/GenBank/DDBJ databases">
        <title>Massive genome expansion in bonnet fungi (Mycena s.s.) driven by repeated elements and novel gene families across ecological guilds.</title>
        <authorList>
            <consortium name="Lawrence Berkeley National Laboratory"/>
            <person name="Harder C.B."/>
            <person name="Miyauchi S."/>
            <person name="Viragh M."/>
            <person name="Kuo A."/>
            <person name="Thoen E."/>
            <person name="Andreopoulos B."/>
            <person name="Lu D."/>
            <person name="Skrede I."/>
            <person name="Drula E."/>
            <person name="Henrissat B."/>
            <person name="Morin E."/>
            <person name="Kohler A."/>
            <person name="Barry K."/>
            <person name="LaButti K."/>
            <person name="Morin E."/>
            <person name="Salamov A."/>
            <person name="Lipzen A."/>
            <person name="Mereny Z."/>
            <person name="Hegedus B."/>
            <person name="Baldrian P."/>
            <person name="Stursova M."/>
            <person name="Weitz H."/>
            <person name="Taylor A."/>
            <person name="Grigoriev I.V."/>
            <person name="Nagy L.G."/>
            <person name="Martin F."/>
            <person name="Kauserud H."/>
        </authorList>
    </citation>
    <scope>NUCLEOTIDE SEQUENCE</scope>
    <source>
        <strain evidence="1">9144</strain>
    </source>
</reference>
<sequence length="127" mass="14760">ELWLEVFENLSYDSVIQASLTDRGFCRLTRPLLFSVFDFHPYALSGGISPEENIYLPAPEKVEKAMERLRFWCSEQIAPLVRSCQISPWDLIGRKFNLVVPTYLRIRATATQPHRPIDRTYLFILLG</sequence>
<feature type="non-terminal residue" evidence="1">
    <location>
        <position position="1"/>
    </location>
</feature>
<comment type="caution">
    <text evidence="1">The sequence shown here is derived from an EMBL/GenBank/DDBJ whole genome shotgun (WGS) entry which is preliminary data.</text>
</comment>
<dbReference type="EMBL" id="JARJCW010000006">
    <property type="protein sequence ID" value="KAJ7223587.1"/>
    <property type="molecule type" value="Genomic_DNA"/>
</dbReference>
<dbReference type="Proteomes" id="UP001219525">
    <property type="component" value="Unassembled WGS sequence"/>
</dbReference>
<evidence type="ECO:0000313" key="2">
    <source>
        <dbReference type="Proteomes" id="UP001219525"/>
    </source>
</evidence>